<sequence length="619" mass="69212">MQPEGTVPVILHRLKALEAQVEELSRSHVLSLPLHLNGHTPQPLQNSSEDGSIGDARPANTVTAAKDHEHRGSVVNPDAASGPAPLILYNCVLPWSDVEDLARHFSTYNLPHCQFLGDIIEPARLATVSRLLLWTIVMVASRHHKRLHHRYEELRDAHEQLFGMTCCEAIQNPLDLQAVLLLCMWPPLVRSQWSDSSWMHLGSAISCARQMGLDKRHDEVFFGMRKAANQLSKFPRTILRLTWLKCFEIDVQLSLWHGNLPTLAATRHLEAVIEFCRDHTIPRDLANTMDIHVRTTRYLMLLDETQSAQLSWSLCKTFIADLAIMKADRSQTWSGNNEVVSNMAMLYICLTGLVKFLEGSSQTNTHTAFPAAYGKELLTHAKDRAIDLVTYMCALSSQVSTEGQGTFREHTTRLPGFPKHSSRIVFIAATVLLKYLDDESDQPAAAQEDVRNAFQMAHLFFRSCELSDEHIRAGQTLEVAGRAIGRGRAHVQNYVTTRMGASIMYNIKWLGGLLRGRDKDAEYATPSTVATSTGPSTDCEPPSNHINNAVDVYQACHEAEKWPGLEQSTTVTQPSDAAFPFGVWDNLLYDDWSNSLCGQDIGNWDPWFVWDAGGAPTLD</sequence>
<keyword evidence="3" id="KW-0238">DNA-binding</keyword>
<dbReference type="Pfam" id="PF04082">
    <property type="entry name" value="Fungal_trans"/>
    <property type="match status" value="1"/>
</dbReference>
<feature type="domain" description="Xylanolytic transcriptional activator regulatory" evidence="7">
    <location>
        <begin position="130"/>
        <end position="264"/>
    </location>
</feature>
<comment type="caution">
    <text evidence="8">The sequence shown here is derived from an EMBL/GenBank/DDBJ whole genome shotgun (WGS) entry which is preliminary data.</text>
</comment>
<dbReference type="Proteomes" id="UP001337655">
    <property type="component" value="Unassembled WGS sequence"/>
</dbReference>
<dbReference type="InterPro" id="IPR007219">
    <property type="entry name" value="XnlR_reg_dom"/>
</dbReference>
<dbReference type="AlphaFoldDB" id="A0AAV9NYD7"/>
<dbReference type="GO" id="GO:0000981">
    <property type="term" value="F:DNA-binding transcription factor activity, RNA polymerase II-specific"/>
    <property type="evidence" value="ECO:0007669"/>
    <property type="project" value="TreeGrafter"/>
</dbReference>
<evidence type="ECO:0000256" key="4">
    <source>
        <dbReference type="ARBA" id="ARBA00023163"/>
    </source>
</evidence>
<dbReference type="InterPro" id="IPR051089">
    <property type="entry name" value="prtT"/>
</dbReference>
<organism evidence="8 9">
    <name type="scientific">Saxophila tyrrhenica</name>
    <dbReference type="NCBI Taxonomy" id="1690608"/>
    <lineage>
        <taxon>Eukaryota</taxon>
        <taxon>Fungi</taxon>
        <taxon>Dikarya</taxon>
        <taxon>Ascomycota</taxon>
        <taxon>Pezizomycotina</taxon>
        <taxon>Dothideomycetes</taxon>
        <taxon>Dothideomycetidae</taxon>
        <taxon>Mycosphaerellales</taxon>
        <taxon>Extremaceae</taxon>
        <taxon>Saxophila</taxon>
    </lineage>
</organism>
<protein>
    <recommendedName>
        <fullName evidence="7">Xylanolytic transcriptional activator regulatory domain-containing protein</fullName>
    </recommendedName>
</protein>
<dbReference type="GO" id="GO:0006351">
    <property type="term" value="P:DNA-templated transcription"/>
    <property type="evidence" value="ECO:0007669"/>
    <property type="project" value="InterPro"/>
</dbReference>
<dbReference type="GO" id="GO:0005634">
    <property type="term" value="C:nucleus"/>
    <property type="evidence" value="ECO:0007669"/>
    <property type="project" value="UniProtKB-SubCell"/>
</dbReference>
<comment type="subcellular location">
    <subcellularLocation>
        <location evidence="1">Nucleus</location>
    </subcellularLocation>
</comment>
<dbReference type="RefSeq" id="XP_064655230.1">
    <property type="nucleotide sequence ID" value="XM_064806413.1"/>
</dbReference>
<feature type="compositionally biased region" description="Polar residues" evidence="6">
    <location>
        <begin position="39"/>
        <end position="50"/>
    </location>
</feature>
<proteinExistence type="predicted"/>
<keyword evidence="2" id="KW-0805">Transcription regulation</keyword>
<gene>
    <name evidence="8" type="ORF">LTR77_009184</name>
</gene>
<keyword evidence="5" id="KW-0539">Nucleus</keyword>
<evidence type="ECO:0000313" key="8">
    <source>
        <dbReference type="EMBL" id="KAK5165087.1"/>
    </source>
</evidence>
<dbReference type="PANTHER" id="PTHR31845:SF21">
    <property type="entry name" value="REGULATORY PROTEIN LEU3"/>
    <property type="match status" value="1"/>
</dbReference>
<evidence type="ECO:0000259" key="7">
    <source>
        <dbReference type="Pfam" id="PF04082"/>
    </source>
</evidence>
<reference evidence="8 9" key="1">
    <citation type="submission" date="2023-08" db="EMBL/GenBank/DDBJ databases">
        <title>Black Yeasts Isolated from many extreme environments.</title>
        <authorList>
            <person name="Coleine C."/>
            <person name="Stajich J.E."/>
            <person name="Selbmann L."/>
        </authorList>
    </citation>
    <scope>NUCLEOTIDE SEQUENCE [LARGE SCALE GENOMIC DNA]</scope>
    <source>
        <strain evidence="8 9">CCFEE 5935</strain>
    </source>
</reference>
<dbReference type="GO" id="GO:0008270">
    <property type="term" value="F:zinc ion binding"/>
    <property type="evidence" value="ECO:0007669"/>
    <property type="project" value="InterPro"/>
</dbReference>
<keyword evidence="4" id="KW-0804">Transcription</keyword>
<dbReference type="GO" id="GO:0000976">
    <property type="term" value="F:transcription cis-regulatory region binding"/>
    <property type="evidence" value="ECO:0007669"/>
    <property type="project" value="TreeGrafter"/>
</dbReference>
<name>A0AAV9NYD7_9PEZI</name>
<evidence type="ECO:0000256" key="1">
    <source>
        <dbReference type="ARBA" id="ARBA00004123"/>
    </source>
</evidence>
<keyword evidence="9" id="KW-1185">Reference proteome</keyword>
<dbReference type="CDD" id="cd12148">
    <property type="entry name" value="fungal_TF_MHR"/>
    <property type="match status" value="1"/>
</dbReference>
<dbReference type="GeneID" id="89930516"/>
<accession>A0AAV9NYD7</accession>
<dbReference type="EMBL" id="JAVRRT010000017">
    <property type="protein sequence ID" value="KAK5165087.1"/>
    <property type="molecule type" value="Genomic_DNA"/>
</dbReference>
<feature type="region of interest" description="Disordered" evidence="6">
    <location>
        <begin position="36"/>
        <end position="58"/>
    </location>
</feature>
<evidence type="ECO:0000256" key="6">
    <source>
        <dbReference type="SAM" id="MobiDB-lite"/>
    </source>
</evidence>
<dbReference type="PANTHER" id="PTHR31845">
    <property type="entry name" value="FINGER DOMAIN PROTEIN, PUTATIVE-RELATED"/>
    <property type="match status" value="1"/>
</dbReference>
<evidence type="ECO:0000256" key="2">
    <source>
        <dbReference type="ARBA" id="ARBA00023015"/>
    </source>
</evidence>
<evidence type="ECO:0000256" key="5">
    <source>
        <dbReference type="ARBA" id="ARBA00023242"/>
    </source>
</evidence>
<evidence type="ECO:0000256" key="3">
    <source>
        <dbReference type="ARBA" id="ARBA00023125"/>
    </source>
</evidence>
<evidence type="ECO:0000313" key="9">
    <source>
        <dbReference type="Proteomes" id="UP001337655"/>
    </source>
</evidence>